<evidence type="ECO:0000313" key="4">
    <source>
        <dbReference type="Proteomes" id="UP000759537"/>
    </source>
</evidence>
<feature type="region of interest" description="Disordered" evidence="2">
    <location>
        <begin position="1"/>
        <end position="21"/>
    </location>
</feature>
<sequence length="182" mass="20790">MSAHPHTISGPPSDVMPLPPDPAPIFELNQARRAKVTRELEAMLSSPPSCHLTHFLLPLSAVFLECSTVEGLEAFVEKKIEHSQMLEDMTEDLEAVTREQQVYADGLGRAAKLAEERRLQEFQRALERMDPAEAEAAQQLERERASRLQKEREARAAALQTKIERARARVREKYSRDNWYLQ</sequence>
<comment type="caution">
    <text evidence="3">The sequence shown here is derived from an EMBL/GenBank/DDBJ whole genome shotgun (WGS) entry which is preliminary data.</text>
</comment>
<proteinExistence type="predicted"/>
<evidence type="ECO:0000313" key="3">
    <source>
        <dbReference type="EMBL" id="KAF8471005.1"/>
    </source>
</evidence>
<dbReference type="AlphaFoldDB" id="A0A9P5MR37"/>
<accession>A0A9P5MR37</accession>
<organism evidence="3 4">
    <name type="scientific">Russula ochroleuca</name>
    <dbReference type="NCBI Taxonomy" id="152965"/>
    <lineage>
        <taxon>Eukaryota</taxon>
        <taxon>Fungi</taxon>
        <taxon>Dikarya</taxon>
        <taxon>Basidiomycota</taxon>
        <taxon>Agaricomycotina</taxon>
        <taxon>Agaricomycetes</taxon>
        <taxon>Russulales</taxon>
        <taxon>Russulaceae</taxon>
        <taxon>Russula</taxon>
    </lineage>
</organism>
<keyword evidence="1" id="KW-0175">Coiled coil</keyword>
<dbReference type="Proteomes" id="UP000759537">
    <property type="component" value="Unassembled WGS sequence"/>
</dbReference>
<protein>
    <submittedName>
        <fullName evidence="3">Uncharacterized protein</fullName>
    </submittedName>
</protein>
<keyword evidence="4" id="KW-1185">Reference proteome</keyword>
<dbReference type="OrthoDB" id="3215422at2759"/>
<evidence type="ECO:0000256" key="2">
    <source>
        <dbReference type="SAM" id="MobiDB-lite"/>
    </source>
</evidence>
<name>A0A9P5MR37_9AGAM</name>
<reference evidence="3" key="2">
    <citation type="journal article" date="2020" name="Nat. Commun.">
        <title>Large-scale genome sequencing of mycorrhizal fungi provides insights into the early evolution of symbiotic traits.</title>
        <authorList>
            <person name="Miyauchi S."/>
            <person name="Kiss E."/>
            <person name="Kuo A."/>
            <person name="Drula E."/>
            <person name="Kohler A."/>
            <person name="Sanchez-Garcia M."/>
            <person name="Morin E."/>
            <person name="Andreopoulos B."/>
            <person name="Barry K.W."/>
            <person name="Bonito G."/>
            <person name="Buee M."/>
            <person name="Carver A."/>
            <person name="Chen C."/>
            <person name="Cichocki N."/>
            <person name="Clum A."/>
            <person name="Culley D."/>
            <person name="Crous P.W."/>
            <person name="Fauchery L."/>
            <person name="Girlanda M."/>
            <person name="Hayes R.D."/>
            <person name="Keri Z."/>
            <person name="LaButti K."/>
            <person name="Lipzen A."/>
            <person name="Lombard V."/>
            <person name="Magnuson J."/>
            <person name="Maillard F."/>
            <person name="Murat C."/>
            <person name="Nolan M."/>
            <person name="Ohm R.A."/>
            <person name="Pangilinan J."/>
            <person name="Pereira M.F."/>
            <person name="Perotto S."/>
            <person name="Peter M."/>
            <person name="Pfister S."/>
            <person name="Riley R."/>
            <person name="Sitrit Y."/>
            <person name="Stielow J.B."/>
            <person name="Szollosi G."/>
            <person name="Zifcakova L."/>
            <person name="Stursova M."/>
            <person name="Spatafora J.W."/>
            <person name="Tedersoo L."/>
            <person name="Vaario L.M."/>
            <person name="Yamada A."/>
            <person name="Yan M."/>
            <person name="Wang P."/>
            <person name="Xu J."/>
            <person name="Bruns T."/>
            <person name="Baldrian P."/>
            <person name="Vilgalys R."/>
            <person name="Dunand C."/>
            <person name="Henrissat B."/>
            <person name="Grigoriev I.V."/>
            <person name="Hibbett D."/>
            <person name="Nagy L.G."/>
            <person name="Martin F.M."/>
        </authorList>
    </citation>
    <scope>NUCLEOTIDE SEQUENCE</scope>
    <source>
        <strain evidence="3">Prilba</strain>
    </source>
</reference>
<reference evidence="3" key="1">
    <citation type="submission" date="2019-10" db="EMBL/GenBank/DDBJ databases">
        <authorList>
            <consortium name="DOE Joint Genome Institute"/>
            <person name="Kuo A."/>
            <person name="Miyauchi S."/>
            <person name="Kiss E."/>
            <person name="Drula E."/>
            <person name="Kohler A."/>
            <person name="Sanchez-Garcia M."/>
            <person name="Andreopoulos B."/>
            <person name="Barry K.W."/>
            <person name="Bonito G."/>
            <person name="Buee M."/>
            <person name="Carver A."/>
            <person name="Chen C."/>
            <person name="Cichocki N."/>
            <person name="Clum A."/>
            <person name="Culley D."/>
            <person name="Crous P.W."/>
            <person name="Fauchery L."/>
            <person name="Girlanda M."/>
            <person name="Hayes R."/>
            <person name="Keri Z."/>
            <person name="LaButti K."/>
            <person name="Lipzen A."/>
            <person name="Lombard V."/>
            <person name="Magnuson J."/>
            <person name="Maillard F."/>
            <person name="Morin E."/>
            <person name="Murat C."/>
            <person name="Nolan M."/>
            <person name="Ohm R."/>
            <person name="Pangilinan J."/>
            <person name="Pereira M."/>
            <person name="Perotto S."/>
            <person name="Peter M."/>
            <person name="Riley R."/>
            <person name="Sitrit Y."/>
            <person name="Stielow B."/>
            <person name="Szollosi G."/>
            <person name="Zifcakova L."/>
            <person name="Stursova M."/>
            <person name="Spatafora J.W."/>
            <person name="Tedersoo L."/>
            <person name="Vaario L.-M."/>
            <person name="Yamada A."/>
            <person name="Yan M."/>
            <person name="Wang P."/>
            <person name="Xu J."/>
            <person name="Bruns T."/>
            <person name="Baldrian P."/>
            <person name="Vilgalys R."/>
            <person name="Henrissat B."/>
            <person name="Grigoriev I.V."/>
            <person name="Hibbett D."/>
            <person name="Nagy L.G."/>
            <person name="Martin F.M."/>
        </authorList>
    </citation>
    <scope>NUCLEOTIDE SEQUENCE</scope>
    <source>
        <strain evidence="3">Prilba</strain>
    </source>
</reference>
<gene>
    <name evidence="3" type="ORF">DFH94DRAFT_770679</name>
</gene>
<dbReference type="EMBL" id="WHVB01000024">
    <property type="protein sequence ID" value="KAF8471005.1"/>
    <property type="molecule type" value="Genomic_DNA"/>
</dbReference>
<feature type="coiled-coil region" evidence="1">
    <location>
        <begin position="149"/>
        <end position="176"/>
    </location>
</feature>
<evidence type="ECO:0000256" key="1">
    <source>
        <dbReference type="SAM" id="Coils"/>
    </source>
</evidence>